<evidence type="ECO:0000313" key="6">
    <source>
        <dbReference type="Proteomes" id="UP000679992"/>
    </source>
</evidence>
<organism evidence="5 6">
    <name type="scientific">Paenibacillus vini</name>
    <dbReference type="NCBI Taxonomy" id="1476024"/>
    <lineage>
        <taxon>Bacteria</taxon>
        <taxon>Bacillati</taxon>
        <taxon>Bacillota</taxon>
        <taxon>Bacilli</taxon>
        <taxon>Bacillales</taxon>
        <taxon>Paenibacillaceae</taxon>
        <taxon>Paenibacillus</taxon>
    </lineage>
</organism>
<dbReference type="InterPro" id="IPR003593">
    <property type="entry name" value="AAA+_ATPase"/>
</dbReference>
<dbReference type="InterPro" id="IPR003439">
    <property type="entry name" value="ABC_transporter-like_ATP-bd"/>
</dbReference>
<dbReference type="InterPro" id="IPR051782">
    <property type="entry name" value="ABC_Transporter_VariousFunc"/>
</dbReference>
<evidence type="ECO:0000313" key="5">
    <source>
        <dbReference type="EMBL" id="GIP54216.1"/>
    </source>
</evidence>
<protein>
    <recommendedName>
        <fullName evidence="4">ABC transporter domain-containing protein</fullName>
    </recommendedName>
</protein>
<dbReference type="Pfam" id="PF00005">
    <property type="entry name" value="ABC_tran"/>
    <property type="match status" value="1"/>
</dbReference>
<keyword evidence="2" id="KW-0547">Nucleotide-binding</keyword>
<name>A0ABQ4MDZ3_9BACL</name>
<keyword evidence="1" id="KW-0813">Transport</keyword>
<reference evidence="5 6" key="1">
    <citation type="submission" date="2021-03" db="EMBL/GenBank/DDBJ databases">
        <title>Antimicrobial resistance genes in bacteria isolated from Japanese honey, and their potential for conferring macrolide and lincosamide resistance in the American foulbrood pathogen Paenibacillus larvae.</title>
        <authorList>
            <person name="Okamoto M."/>
            <person name="Kumagai M."/>
            <person name="Kanamori H."/>
            <person name="Takamatsu D."/>
        </authorList>
    </citation>
    <scope>NUCLEOTIDE SEQUENCE [LARGE SCALE GENOMIC DNA]</scope>
    <source>
        <strain evidence="5 6">J42TS3</strain>
    </source>
</reference>
<evidence type="ECO:0000256" key="2">
    <source>
        <dbReference type="ARBA" id="ARBA00022741"/>
    </source>
</evidence>
<keyword evidence="3" id="KW-0067">ATP-binding</keyword>
<dbReference type="SMART" id="SM00382">
    <property type="entry name" value="AAA"/>
    <property type="match status" value="1"/>
</dbReference>
<keyword evidence="6" id="KW-1185">Reference proteome</keyword>
<dbReference type="InterPro" id="IPR017871">
    <property type="entry name" value="ABC_transporter-like_CS"/>
</dbReference>
<proteinExistence type="predicted"/>
<dbReference type="EMBL" id="BOSL01000010">
    <property type="protein sequence ID" value="GIP54216.1"/>
    <property type="molecule type" value="Genomic_DNA"/>
</dbReference>
<dbReference type="CDD" id="cd03230">
    <property type="entry name" value="ABC_DR_subfamily_A"/>
    <property type="match status" value="1"/>
</dbReference>
<dbReference type="Proteomes" id="UP000679992">
    <property type="component" value="Unassembled WGS sequence"/>
</dbReference>
<evidence type="ECO:0000256" key="3">
    <source>
        <dbReference type="ARBA" id="ARBA00022840"/>
    </source>
</evidence>
<dbReference type="RefSeq" id="WP_306434237.1">
    <property type="nucleotide sequence ID" value="NZ_BOSL01000010.1"/>
</dbReference>
<sequence length="307" mass="34782">MNGIMEQKMAIEFNGALKRGTRKPIGPINLQIPQGYVVALVGPNGSGKSTMLNLMLQTIHPDAGEISWFGEKAKEALPLSIRQQIGYVPENPTREEHFMTAESAAKFRAHWYPTWDWERFEALMTRFEVPRGERLNRMSKGERRKFEIAAVLAAKPKLLLLDEPSSGLDPFAWKDMIDELRACLDGEDVTIVLSTHIVEEVKRLADYIVLVHHGQIVGMAEKDALFGSWKEVWIRGAQSDELKSIPGVLTCREDGPSITKLVVSDSLEFEEWCERERANVHIIKSRSLELEEILQLWIQGHQPGQSN</sequence>
<dbReference type="PROSITE" id="PS00211">
    <property type="entry name" value="ABC_TRANSPORTER_1"/>
    <property type="match status" value="1"/>
</dbReference>
<dbReference type="PANTHER" id="PTHR42939">
    <property type="entry name" value="ABC TRANSPORTER ATP-BINDING PROTEIN ALBC-RELATED"/>
    <property type="match status" value="1"/>
</dbReference>
<dbReference type="InterPro" id="IPR027417">
    <property type="entry name" value="P-loop_NTPase"/>
</dbReference>
<accession>A0ABQ4MDZ3</accession>
<comment type="caution">
    <text evidence="5">The sequence shown here is derived from an EMBL/GenBank/DDBJ whole genome shotgun (WGS) entry which is preliminary data.</text>
</comment>
<evidence type="ECO:0000259" key="4">
    <source>
        <dbReference type="PROSITE" id="PS50893"/>
    </source>
</evidence>
<feature type="domain" description="ABC transporter" evidence="4">
    <location>
        <begin position="4"/>
        <end position="238"/>
    </location>
</feature>
<dbReference type="SUPFAM" id="SSF52540">
    <property type="entry name" value="P-loop containing nucleoside triphosphate hydrolases"/>
    <property type="match status" value="1"/>
</dbReference>
<gene>
    <name evidence="5" type="ORF">J42TS3_32510</name>
</gene>
<dbReference type="PROSITE" id="PS50893">
    <property type="entry name" value="ABC_TRANSPORTER_2"/>
    <property type="match status" value="1"/>
</dbReference>
<evidence type="ECO:0000256" key="1">
    <source>
        <dbReference type="ARBA" id="ARBA00022448"/>
    </source>
</evidence>
<dbReference type="PANTHER" id="PTHR42939:SF3">
    <property type="entry name" value="ABC TRANSPORTER ATP-BINDING COMPONENT"/>
    <property type="match status" value="1"/>
</dbReference>
<dbReference type="Gene3D" id="3.40.50.300">
    <property type="entry name" value="P-loop containing nucleotide triphosphate hydrolases"/>
    <property type="match status" value="1"/>
</dbReference>